<feature type="compositionally biased region" description="Polar residues" evidence="1">
    <location>
        <begin position="356"/>
        <end position="377"/>
    </location>
</feature>
<feature type="compositionally biased region" description="Polar residues" evidence="1">
    <location>
        <begin position="311"/>
        <end position="321"/>
    </location>
</feature>
<proteinExistence type="predicted"/>
<feature type="region of interest" description="Disordered" evidence="1">
    <location>
        <begin position="1"/>
        <end position="28"/>
    </location>
</feature>
<evidence type="ECO:0000313" key="2">
    <source>
        <dbReference type="EMBL" id="TVY34251.1"/>
    </source>
</evidence>
<sequence>MEANSLSDITQLASNPPKYPRNPTEQQRKPLTLYLERVPGSRDIILTTLRPLRKNVTAEDIAASLYYLHLNTEDDLRFLEDDDAAIPEETQSLAASLQKPLPRKPLPESARSSLDVVNPPTKPSTALSNRDGTSVGLTGNHPTATEAKQSIPRRPLGPRPQQPERNFERKPLPNSENTPLVTFQEQTLHPRVSKESMSSYKSQDPAFENAGKPRQSSYDAFSITIIRRDPSSGAQWNVGTVSGRPTLDDGNDRQAKSSSPSRKPYFDMSIQLTSPGYTYFRNSQPVGSLGDFTKMRGQSSTPNAIRDNLDASKSQTQPSQSFDREIHMEGSSSWTRQHKSRGSDASSKQGARGRSHSGSSFTEALANTSLGPGGDPNNSQSKGYVFYSPWNGRCKFSTGSAGRTLRCKHSLPNPTTTTESLATAHLSATVSELRFNLPTAAVFESAKSAIKKEFRDSGLSAKIGHIRQKMSTEKASLNPAPRPHSTSYAAMYPSDDDETPPLPPRHHRGSFVTDSSDEGERPPLPERPNTASYAADSWGGEDDSRLDLSLGQEKAGGGNRGKRAKLGKLIIYDEGFKMLDLIVAANMGVWWSVWESEHQEAFNGPQ</sequence>
<comment type="caution">
    <text evidence="2">The sequence shown here is derived from an EMBL/GenBank/DDBJ whole genome shotgun (WGS) entry which is preliminary data.</text>
</comment>
<keyword evidence="3" id="KW-1185">Reference proteome</keyword>
<feature type="region of interest" description="Disordered" evidence="1">
    <location>
        <begin position="95"/>
        <end position="215"/>
    </location>
</feature>
<evidence type="ECO:0000313" key="3">
    <source>
        <dbReference type="Proteomes" id="UP000443090"/>
    </source>
</evidence>
<dbReference type="AlphaFoldDB" id="A0A8H8RHC4"/>
<protein>
    <recommendedName>
        <fullName evidence="4">Oxidoreductase-like protein</fullName>
    </recommendedName>
</protein>
<name>A0A8H8RHC4_9HELO</name>
<evidence type="ECO:0000256" key="1">
    <source>
        <dbReference type="SAM" id="MobiDB-lite"/>
    </source>
</evidence>
<accession>A0A8H8RHC4</accession>
<dbReference type="Proteomes" id="UP000443090">
    <property type="component" value="Unassembled WGS sequence"/>
</dbReference>
<reference evidence="2 3" key="1">
    <citation type="submission" date="2018-05" db="EMBL/GenBank/DDBJ databases">
        <title>Genome sequencing and assembly of the regulated plant pathogen Lachnellula willkommii and related sister species for the development of diagnostic species identification markers.</title>
        <authorList>
            <person name="Giroux E."/>
            <person name="Bilodeau G."/>
        </authorList>
    </citation>
    <scope>NUCLEOTIDE SEQUENCE [LARGE SCALE GENOMIC DNA]</scope>
    <source>
        <strain evidence="2 3">CBS 160.35</strain>
    </source>
</reference>
<dbReference type="EMBL" id="QGMI01001197">
    <property type="protein sequence ID" value="TVY34251.1"/>
    <property type="molecule type" value="Genomic_DNA"/>
</dbReference>
<gene>
    <name evidence="2" type="ORF">LOCC1_G007125</name>
</gene>
<feature type="compositionally biased region" description="Basic and acidic residues" evidence="1">
    <location>
        <begin position="246"/>
        <end position="255"/>
    </location>
</feature>
<feature type="compositionally biased region" description="Polar residues" evidence="1">
    <location>
        <begin position="174"/>
        <end position="187"/>
    </location>
</feature>
<dbReference type="OrthoDB" id="5426191at2759"/>
<feature type="region of interest" description="Disordered" evidence="1">
    <location>
        <begin position="290"/>
        <end position="377"/>
    </location>
</feature>
<feature type="compositionally biased region" description="Polar residues" evidence="1">
    <location>
        <begin position="123"/>
        <end position="148"/>
    </location>
</feature>
<feature type="compositionally biased region" description="Polar residues" evidence="1">
    <location>
        <begin position="1"/>
        <end position="14"/>
    </location>
</feature>
<organism evidence="2 3">
    <name type="scientific">Lachnellula occidentalis</name>
    <dbReference type="NCBI Taxonomy" id="215460"/>
    <lineage>
        <taxon>Eukaryota</taxon>
        <taxon>Fungi</taxon>
        <taxon>Dikarya</taxon>
        <taxon>Ascomycota</taxon>
        <taxon>Pezizomycotina</taxon>
        <taxon>Leotiomycetes</taxon>
        <taxon>Helotiales</taxon>
        <taxon>Lachnaceae</taxon>
        <taxon>Lachnellula</taxon>
    </lineage>
</organism>
<feature type="region of interest" description="Disordered" evidence="1">
    <location>
        <begin position="471"/>
        <end position="561"/>
    </location>
</feature>
<evidence type="ECO:0008006" key="4">
    <source>
        <dbReference type="Google" id="ProtNLM"/>
    </source>
</evidence>
<feature type="region of interest" description="Disordered" evidence="1">
    <location>
        <begin position="232"/>
        <end position="268"/>
    </location>
</feature>